<accession>A0AAV4EPV3</accession>
<dbReference type="Proteomes" id="UP000762676">
    <property type="component" value="Unassembled WGS sequence"/>
</dbReference>
<comment type="caution">
    <text evidence="1">The sequence shown here is derived from an EMBL/GenBank/DDBJ whole genome shotgun (WGS) entry which is preliminary data.</text>
</comment>
<evidence type="ECO:0000313" key="1">
    <source>
        <dbReference type="EMBL" id="GFR62709.1"/>
    </source>
</evidence>
<protein>
    <recommendedName>
        <fullName evidence="3">Tudor domain-containing protein</fullName>
    </recommendedName>
</protein>
<dbReference type="EMBL" id="BMAT01007353">
    <property type="protein sequence ID" value="GFR62709.1"/>
    <property type="molecule type" value="Genomic_DNA"/>
</dbReference>
<name>A0AAV4EPV3_9GAST</name>
<gene>
    <name evidence="1" type="ORF">ElyMa_003587700</name>
</gene>
<reference evidence="1 2" key="1">
    <citation type="journal article" date="2021" name="Elife">
        <title>Chloroplast acquisition without the gene transfer in kleptoplastic sea slugs, Plakobranchus ocellatus.</title>
        <authorList>
            <person name="Maeda T."/>
            <person name="Takahashi S."/>
            <person name="Yoshida T."/>
            <person name="Shimamura S."/>
            <person name="Takaki Y."/>
            <person name="Nagai Y."/>
            <person name="Toyoda A."/>
            <person name="Suzuki Y."/>
            <person name="Arimoto A."/>
            <person name="Ishii H."/>
            <person name="Satoh N."/>
            <person name="Nishiyama T."/>
            <person name="Hasebe M."/>
            <person name="Maruyama T."/>
            <person name="Minagawa J."/>
            <person name="Obokata J."/>
            <person name="Shigenobu S."/>
        </authorList>
    </citation>
    <scope>NUCLEOTIDE SEQUENCE [LARGE SCALE GENOMIC DNA]</scope>
</reference>
<sequence>MLRSYPDSQQEYICLGERLTFHTANLIVEEAYALAKLHVAECLKELSNVTLHSDGTSRQKKKFVGQQLTLDGGRLLSVGFKGVAPEDAHTLLETTTDMLEELSEHAFGDLNHDMYAWRRCSIFNRNTKQMLKRNKTMAWLEDKESVWVAVYCDDRFYIGQVLETQDKSTAVAKFMEGTKGQPGCFKWPRIDDIADIDSTFVFQWNFSVISTNGRIWDIPELPDIQNAYRQLK</sequence>
<proteinExistence type="predicted"/>
<evidence type="ECO:0008006" key="3">
    <source>
        <dbReference type="Google" id="ProtNLM"/>
    </source>
</evidence>
<keyword evidence="2" id="KW-1185">Reference proteome</keyword>
<organism evidence="1 2">
    <name type="scientific">Elysia marginata</name>
    <dbReference type="NCBI Taxonomy" id="1093978"/>
    <lineage>
        <taxon>Eukaryota</taxon>
        <taxon>Metazoa</taxon>
        <taxon>Spiralia</taxon>
        <taxon>Lophotrochozoa</taxon>
        <taxon>Mollusca</taxon>
        <taxon>Gastropoda</taxon>
        <taxon>Heterobranchia</taxon>
        <taxon>Euthyneura</taxon>
        <taxon>Panpulmonata</taxon>
        <taxon>Sacoglossa</taxon>
        <taxon>Placobranchoidea</taxon>
        <taxon>Plakobranchidae</taxon>
        <taxon>Elysia</taxon>
    </lineage>
</organism>
<evidence type="ECO:0000313" key="2">
    <source>
        <dbReference type="Proteomes" id="UP000762676"/>
    </source>
</evidence>
<dbReference type="AlphaFoldDB" id="A0AAV4EPV3"/>